<comment type="catalytic activity">
    <reaction evidence="7">
        <text>L-seryl-[protein] + ATP = O-phospho-L-seryl-[protein] + ADP + H(+)</text>
        <dbReference type="Rhea" id="RHEA:17989"/>
        <dbReference type="Rhea" id="RHEA-COMP:9863"/>
        <dbReference type="Rhea" id="RHEA-COMP:11604"/>
        <dbReference type="ChEBI" id="CHEBI:15378"/>
        <dbReference type="ChEBI" id="CHEBI:29999"/>
        <dbReference type="ChEBI" id="CHEBI:30616"/>
        <dbReference type="ChEBI" id="CHEBI:83421"/>
        <dbReference type="ChEBI" id="CHEBI:456216"/>
        <dbReference type="EC" id="2.7.11.1"/>
    </reaction>
</comment>
<dbReference type="InterPro" id="IPR000719">
    <property type="entry name" value="Prot_kinase_dom"/>
</dbReference>
<feature type="active site" description="Proton acceptor" evidence="8">
    <location>
        <position position="134"/>
    </location>
</feature>
<keyword evidence="5 9" id="KW-0067">ATP-binding</keyword>
<protein>
    <submittedName>
        <fullName evidence="15">Aurora kinase</fullName>
    </submittedName>
</protein>
<dbReference type="InterPro" id="IPR011009">
    <property type="entry name" value="Kinase-like_dom_sf"/>
</dbReference>
<evidence type="ECO:0000256" key="8">
    <source>
        <dbReference type="PIRSR" id="PIRSR630616-1"/>
    </source>
</evidence>
<feature type="domain" description="Protein kinase" evidence="13">
    <location>
        <begin position="11"/>
        <end position="276"/>
    </location>
</feature>
<dbReference type="GO" id="GO:0004674">
    <property type="term" value="F:protein serine/threonine kinase activity"/>
    <property type="evidence" value="ECO:0007669"/>
    <property type="project" value="UniProtKB-KW"/>
</dbReference>
<dbReference type="Gene3D" id="1.10.510.10">
    <property type="entry name" value="Transferase(Phosphotransferase) domain 1"/>
    <property type="match status" value="1"/>
</dbReference>
<dbReference type="InterPro" id="IPR030616">
    <property type="entry name" value="Aur-like"/>
</dbReference>
<evidence type="ECO:0000313" key="15">
    <source>
        <dbReference type="WBParaSite" id="Pan_g24016.t1"/>
    </source>
</evidence>
<evidence type="ECO:0000256" key="9">
    <source>
        <dbReference type="PIRSR" id="PIRSR630616-2"/>
    </source>
</evidence>
<feature type="binding site" evidence="9 11">
    <location>
        <position position="40"/>
    </location>
    <ligand>
        <name>ATP</name>
        <dbReference type="ChEBI" id="CHEBI:30616"/>
    </ligand>
</feature>
<dbReference type="FunFam" id="3.30.200.20:FF:000042">
    <property type="entry name" value="Aurora kinase A"/>
    <property type="match status" value="1"/>
</dbReference>
<dbReference type="SMART" id="SM00220">
    <property type="entry name" value="S_TKc"/>
    <property type="match status" value="1"/>
</dbReference>
<evidence type="ECO:0000256" key="3">
    <source>
        <dbReference type="ARBA" id="ARBA00022741"/>
    </source>
</evidence>
<reference evidence="14" key="1">
    <citation type="journal article" date="2013" name="Genetics">
        <title>The draft genome and transcriptome of Panagrellus redivivus are shaped by the harsh demands of a free-living lifestyle.</title>
        <authorList>
            <person name="Srinivasan J."/>
            <person name="Dillman A.R."/>
            <person name="Macchietto M.G."/>
            <person name="Heikkinen L."/>
            <person name="Lakso M."/>
            <person name="Fracchia K.M."/>
            <person name="Antoshechkin I."/>
            <person name="Mortazavi A."/>
            <person name="Wong G."/>
            <person name="Sternberg P.W."/>
        </authorList>
    </citation>
    <scope>NUCLEOTIDE SEQUENCE [LARGE SCALE GENOMIC DNA]</scope>
    <source>
        <strain evidence="14">MT8872</strain>
    </source>
</reference>
<evidence type="ECO:0000259" key="13">
    <source>
        <dbReference type="PROSITE" id="PS50011"/>
    </source>
</evidence>
<reference evidence="15" key="2">
    <citation type="submission" date="2020-10" db="UniProtKB">
        <authorList>
            <consortium name="WormBaseParasite"/>
        </authorList>
    </citation>
    <scope>IDENTIFICATION</scope>
</reference>
<keyword evidence="2" id="KW-0808">Transferase</keyword>
<proteinExistence type="inferred from homology"/>
<evidence type="ECO:0000256" key="11">
    <source>
        <dbReference type="PROSITE-ProRule" id="PRU10141"/>
    </source>
</evidence>
<dbReference type="WBParaSite" id="Pan_g24016.t1">
    <property type="protein sequence ID" value="Pan_g24016.t1"/>
    <property type="gene ID" value="Pan_g24016"/>
</dbReference>
<feature type="binding site" evidence="9">
    <location>
        <position position="152"/>
    </location>
    <ligand>
        <name>ATP</name>
        <dbReference type="ChEBI" id="CHEBI:30616"/>
    </ligand>
</feature>
<dbReference type="PANTHER" id="PTHR24350">
    <property type="entry name" value="SERINE/THREONINE-PROTEIN KINASE IAL-RELATED"/>
    <property type="match status" value="1"/>
</dbReference>
<dbReference type="InterPro" id="IPR008271">
    <property type="entry name" value="Ser/Thr_kinase_AS"/>
</dbReference>
<keyword evidence="4" id="KW-0418">Kinase</keyword>
<dbReference type="AlphaFoldDB" id="A0A7E4VR24"/>
<accession>A0A7E4VR24</accession>
<evidence type="ECO:0000256" key="10">
    <source>
        <dbReference type="PIRSR" id="PIRSR630616-3"/>
    </source>
</evidence>
<organism evidence="14 15">
    <name type="scientific">Panagrellus redivivus</name>
    <name type="common">Microworm</name>
    <dbReference type="NCBI Taxonomy" id="6233"/>
    <lineage>
        <taxon>Eukaryota</taxon>
        <taxon>Metazoa</taxon>
        <taxon>Ecdysozoa</taxon>
        <taxon>Nematoda</taxon>
        <taxon>Chromadorea</taxon>
        <taxon>Rhabditida</taxon>
        <taxon>Tylenchina</taxon>
        <taxon>Panagrolaimomorpha</taxon>
        <taxon>Panagrolaimoidea</taxon>
        <taxon>Panagrolaimidae</taxon>
        <taxon>Panagrellus</taxon>
    </lineage>
</organism>
<evidence type="ECO:0000256" key="1">
    <source>
        <dbReference type="ARBA" id="ARBA00022527"/>
    </source>
</evidence>
<name>A0A7E4VR24_PANRE</name>
<evidence type="ECO:0000256" key="12">
    <source>
        <dbReference type="RuleBase" id="RU000304"/>
    </source>
</evidence>
<dbReference type="PROSITE" id="PS00107">
    <property type="entry name" value="PROTEIN_KINASE_ATP"/>
    <property type="match status" value="1"/>
</dbReference>
<comment type="similarity">
    <text evidence="12">Belongs to the protein kinase superfamily.</text>
</comment>
<evidence type="ECO:0000256" key="5">
    <source>
        <dbReference type="ARBA" id="ARBA00022840"/>
    </source>
</evidence>
<dbReference type="Pfam" id="PF00069">
    <property type="entry name" value="Pkinase"/>
    <property type="match status" value="1"/>
</dbReference>
<evidence type="ECO:0000256" key="2">
    <source>
        <dbReference type="ARBA" id="ARBA00022679"/>
    </source>
</evidence>
<evidence type="ECO:0000256" key="7">
    <source>
        <dbReference type="ARBA" id="ARBA00048679"/>
    </source>
</evidence>
<dbReference type="SUPFAM" id="SSF56112">
    <property type="entry name" value="Protein kinase-like (PK-like)"/>
    <property type="match status" value="1"/>
</dbReference>
<dbReference type="PROSITE" id="PS50011">
    <property type="entry name" value="PROTEIN_KINASE_DOM"/>
    <property type="match status" value="1"/>
</dbReference>
<evidence type="ECO:0000313" key="14">
    <source>
        <dbReference type="Proteomes" id="UP000492821"/>
    </source>
</evidence>
<sequence length="276" mass="32058">MSAPAFNYEDFDEILYLGNGSFGTVSLYNEKTTKRLVAIKSMKKDHFRNPYGQQMLRRELEFHYHLKHEHIVGLYGFFYDAFMVHIVLEACCPKNLARILEIKKELTVPRASYIADCIGSALQFCHERLLIHRDVKPANILFWEGWKPKLADFGLCVQNSDGRRHTYCGTIDYAAPELADPTEKRGHDYKVDVWSLGVVFYEMLEGRHPFKEMSNARKKETVRTGILHGAVKGPLLAVNDRKRIELSAFRADQNFQKQVKMFHRRRLDSVKQGCNR</sequence>
<feature type="cross-link" description="Glycyl lysine isopeptide (Lys-Gly) (interchain with G-Cter in SUMO2)" evidence="10">
    <location>
        <position position="136"/>
    </location>
</feature>
<dbReference type="Proteomes" id="UP000492821">
    <property type="component" value="Unassembled WGS sequence"/>
</dbReference>
<keyword evidence="3 9" id="KW-0547">Nucleotide-binding</keyword>
<comment type="catalytic activity">
    <reaction evidence="6">
        <text>L-threonyl-[protein] + ATP = O-phospho-L-threonyl-[protein] + ADP + H(+)</text>
        <dbReference type="Rhea" id="RHEA:46608"/>
        <dbReference type="Rhea" id="RHEA-COMP:11060"/>
        <dbReference type="Rhea" id="RHEA-COMP:11605"/>
        <dbReference type="ChEBI" id="CHEBI:15378"/>
        <dbReference type="ChEBI" id="CHEBI:30013"/>
        <dbReference type="ChEBI" id="CHEBI:30616"/>
        <dbReference type="ChEBI" id="CHEBI:61977"/>
        <dbReference type="ChEBI" id="CHEBI:456216"/>
        <dbReference type="EC" id="2.7.11.1"/>
    </reaction>
</comment>
<evidence type="ECO:0000256" key="4">
    <source>
        <dbReference type="ARBA" id="ARBA00022777"/>
    </source>
</evidence>
<dbReference type="PROSITE" id="PS00108">
    <property type="entry name" value="PROTEIN_KINASE_ST"/>
    <property type="match status" value="1"/>
</dbReference>
<evidence type="ECO:0000256" key="6">
    <source>
        <dbReference type="ARBA" id="ARBA00047899"/>
    </source>
</evidence>
<keyword evidence="1 12" id="KW-0723">Serine/threonine-protein kinase</keyword>
<keyword evidence="14" id="KW-1185">Reference proteome</keyword>
<dbReference type="InterPro" id="IPR017441">
    <property type="entry name" value="Protein_kinase_ATP_BS"/>
</dbReference>
<dbReference type="GO" id="GO:0005524">
    <property type="term" value="F:ATP binding"/>
    <property type="evidence" value="ECO:0007669"/>
    <property type="project" value="UniProtKB-UniRule"/>
</dbReference>